<organism evidence="2 3">
    <name type="scientific">Lujinxingia litoralis</name>
    <dbReference type="NCBI Taxonomy" id="2211119"/>
    <lineage>
        <taxon>Bacteria</taxon>
        <taxon>Deltaproteobacteria</taxon>
        <taxon>Bradymonadales</taxon>
        <taxon>Lujinxingiaceae</taxon>
        <taxon>Lujinxingia</taxon>
    </lineage>
</organism>
<dbReference type="AlphaFoldDB" id="A0A328C1S0"/>
<keyword evidence="1" id="KW-1133">Transmembrane helix</keyword>
<comment type="caution">
    <text evidence="2">The sequence shown here is derived from an EMBL/GenBank/DDBJ whole genome shotgun (WGS) entry which is preliminary data.</text>
</comment>
<keyword evidence="1" id="KW-0812">Transmembrane</keyword>
<evidence type="ECO:0000313" key="2">
    <source>
        <dbReference type="EMBL" id="RAL20569.1"/>
    </source>
</evidence>
<feature type="transmembrane region" description="Helical" evidence="1">
    <location>
        <begin position="90"/>
        <end position="109"/>
    </location>
</feature>
<evidence type="ECO:0000256" key="1">
    <source>
        <dbReference type="SAM" id="Phobius"/>
    </source>
</evidence>
<proteinExistence type="predicted"/>
<dbReference type="Proteomes" id="UP000249169">
    <property type="component" value="Unassembled WGS sequence"/>
</dbReference>
<name>A0A328C1S0_9DELT</name>
<dbReference type="OrthoDB" id="5516364at2"/>
<protein>
    <submittedName>
        <fullName evidence="2">Uncharacterized protein</fullName>
    </submittedName>
</protein>
<sequence>MSMIIFFVVSFLVQALALKLALSFMGHGTSSNGLGKAMGISFMLNVLLFFVGLVPLLGWVLKPVVWLLVVMSAYNTSFFKSMGVGLTQVVLQWGIGLVLSWLGLSMAFAGM</sequence>
<dbReference type="RefSeq" id="WP_111730935.1">
    <property type="nucleotide sequence ID" value="NZ_QHKO01000009.1"/>
</dbReference>
<accession>A0A328C1S0</accession>
<keyword evidence="3" id="KW-1185">Reference proteome</keyword>
<keyword evidence="1" id="KW-0472">Membrane</keyword>
<gene>
    <name evidence="2" type="ORF">DL240_16155</name>
</gene>
<dbReference type="EMBL" id="QHKO01000009">
    <property type="protein sequence ID" value="RAL20569.1"/>
    <property type="molecule type" value="Genomic_DNA"/>
</dbReference>
<reference evidence="2 3" key="1">
    <citation type="submission" date="2018-05" db="EMBL/GenBank/DDBJ databases">
        <title>Lujinxingia marina gen. nov. sp. nov., a new facultative anaerobic member of the class Deltaproteobacteria, and proposal of Lujinxingaceae fam. nov.</title>
        <authorList>
            <person name="Li C.-M."/>
        </authorList>
    </citation>
    <scope>NUCLEOTIDE SEQUENCE [LARGE SCALE GENOMIC DNA]</scope>
    <source>
        <strain evidence="2 3">B210</strain>
    </source>
</reference>
<evidence type="ECO:0000313" key="3">
    <source>
        <dbReference type="Proteomes" id="UP000249169"/>
    </source>
</evidence>